<evidence type="ECO:0000313" key="2">
    <source>
        <dbReference type="Proteomes" id="UP000886998"/>
    </source>
</evidence>
<comment type="caution">
    <text evidence="1">The sequence shown here is derived from an EMBL/GenBank/DDBJ whole genome shotgun (WGS) entry which is preliminary data.</text>
</comment>
<dbReference type="EMBL" id="BMAV01017555">
    <property type="protein sequence ID" value="GFY69328.1"/>
    <property type="molecule type" value="Genomic_DNA"/>
</dbReference>
<keyword evidence="2" id="KW-1185">Reference proteome</keyword>
<protein>
    <recommendedName>
        <fullName evidence="3">Neurotransmitter-gated ion-channel ligand-binding domain-containing protein</fullName>
    </recommendedName>
</protein>
<gene>
    <name evidence="1" type="ORF">TNIN_138201</name>
</gene>
<dbReference type="AlphaFoldDB" id="A0A8X6YEQ8"/>
<dbReference type="Proteomes" id="UP000886998">
    <property type="component" value="Unassembled WGS sequence"/>
</dbReference>
<dbReference type="InterPro" id="IPR036734">
    <property type="entry name" value="Neur_chan_lig-bd_sf"/>
</dbReference>
<evidence type="ECO:0008006" key="3">
    <source>
        <dbReference type="Google" id="ProtNLM"/>
    </source>
</evidence>
<evidence type="ECO:0000313" key="1">
    <source>
        <dbReference type="EMBL" id="GFY69328.1"/>
    </source>
</evidence>
<dbReference type="Gene3D" id="2.70.170.10">
    <property type="entry name" value="Neurotransmitter-gated ion-channel ligand-binding domain"/>
    <property type="match status" value="1"/>
</dbReference>
<dbReference type="GO" id="GO:0016020">
    <property type="term" value="C:membrane"/>
    <property type="evidence" value="ECO:0007669"/>
    <property type="project" value="InterPro"/>
</dbReference>
<reference evidence="1" key="1">
    <citation type="submission" date="2020-08" db="EMBL/GenBank/DDBJ databases">
        <title>Multicomponent nature underlies the extraordinary mechanical properties of spider dragline silk.</title>
        <authorList>
            <person name="Kono N."/>
            <person name="Nakamura H."/>
            <person name="Mori M."/>
            <person name="Yoshida Y."/>
            <person name="Ohtoshi R."/>
            <person name="Malay A.D."/>
            <person name="Moran D.A.P."/>
            <person name="Tomita M."/>
            <person name="Numata K."/>
            <person name="Arakawa K."/>
        </authorList>
    </citation>
    <scope>NUCLEOTIDE SEQUENCE</scope>
</reference>
<accession>A0A8X6YEQ8</accession>
<sequence length="151" mass="17179">MFFNDYPFDTQRCEFLIGILQTEERDISIGWLTVNDTYGLIVPKYFKPLQFFLKKPVAIQNKEATNSKSSLSFKFNISFMGLSSGGNCDSFRVREAINGKHHQRVPTLEPHCGRQLGVLLDQGGGCSRKSSPQRYVPFDPLHTSLYKLLIV</sequence>
<dbReference type="GO" id="GO:0005230">
    <property type="term" value="F:extracellular ligand-gated monoatomic ion channel activity"/>
    <property type="evidence" value="ECO:0007669"/>
    <property type="project" value="InterPro"/>
</dbReference>
<name>A0A8X6YEQ8_9ARAC</name>
<organism evidence="1 2">
    <name type="scientific">Trichonephila inaurata madagascariensis</name>
    <dbReference type="NCBI Taxonomy" id="2747483"/>
    <lineage>
        <taxon>Eukaryota</taxon>
        <taxon>Metazoa</taxon>
        <taxon>Ecdysozoa</taxon>
        <taxon>Arthropoda</taxon>
        <taxon>Chelicerata</taxon>
        <taxon>Arachnida</taxon>
        <taxon>Araneae</taxon>
        <taxon>Araneomorphae</taxon>
        <taxon>Entelegynae</taxon>
        <taxon>Araneoidea</taxon>
        <taxon>Nephilidae</taxon>
        <taxon>Trichonephila</taxon>
        <taxon>Trichonephila inaurata</taxon>
    </lineage>
</organism>
<proteinExistence type="predicted"/>